<dbReference type="Gene3D" id="3.40.50.150">
    <property type="entry name" value="Vaccinia Virus protein VP39"/>
    <property type="match status" value="1"/>
</dbReference>
<dbReference type="EMBL" id="CP014229">
    <property type="protein sequence ID" value="AMD91103.1"/>
    <property type="molecule type" value="Genomic_DNA"/>
</dbReference>
<name>A0A0X8JLT3_9BACT</name>
<evidence type="ECO:0000313" key="5">
    <source>
        <dbReference type="Proteomes" id="UP000069241"/>
    </source>
</evidence>
<keyword evidence="1 4" id="KW-0489">Methyltransferase</keyword>
<accession>A0A0X8JLT3</accession>
<dbReference type="KEGG" id="dfi:AXF13_13760"/>
<evidence type="ECO:0000256" key="1">
    <source>
        <dbReference type="ARBA" id="ARBA00022603"/>
    </source>
</evidence>
<keyword evidence="2" id="KW-0949">S-adenosyl-L-methionine</keyword>
<dbReference type="InterPro" id="IPR002052">
    <property type="entry name" value="DNA_methylase_N6_adenine_CS"/>
</dbReference>
<dbReference type="PANTHER" id="PTHR47739">
    <property type="entry name" value="TRNA1(VAL) (ADENINE(37)-N6)-METHYLTRANSFERASE"/>
    <property type="match status" value="1"/>
</dbReference>
<dbReference type="GO" id="GO:0003676">
    <property type="term" value="F:nucleic acid binding"/>
    <property type="evidence" value="ECO:0007669"/>
    <property type="project" value="InterPro"/>
</dbReference>
<evidence type="ECO:0000259" key="3">
    <source>
        <dbReference type="Pfam" id="PF05175"/>
    </source>
</evidence>
<evidence type="ECO:0000256" key="2">
    <source>
        <dbReference type="ARBA" id="ARBA00022691"/>
    </source>
</evidence>
<dbReference type="InterPro" id="IPR007848">
    <property type="entry name" value="Small_mtfrase_dom"/>
</dbReference>
<protein>
    <submittedName>
        <fullName evidence="4">N-6 DNA methylase</fullName>
    </submittedName>
</protein>
<keyword evidence="1 4" id="KW-0808">Transferase</keyword>
<dbReference type="GO" id="GO:0008757">
    <property type="term" value="F:S-adenosylmethionine-dependent methyltransferase activity"/>
    <property type="evidence" value="ECO:0007669"/>
    <property type="project" value="UniProtKB-ARBA"/>
</dbReference>
<keyword evidence="5" id="KW-1185">Reference proteome</keyword>
<dbReference type="Pfam" id="PF05175">
    <property type="entry name" value="MTS"/>
    <property type="match status" value="1"/>
</dbReference>
<organism evidence="4 5">
    <name type="scientific">Desulfovibrio fairfieldensis</name>
    <dbReference type="NCBI Taxonomy" id="44742"/>
    <lineage>
        <taxon>Bacteria</taxon>
        <taxon>Pseudomonadati</taxon>
        <taxon>Thermodesulfobacteriota</taxon>
        <taxon>Desulfovibrionia</taxon>
        <taxon>Desulfovibrionales</taxon>
        <taxon>Desulfovibrionaceae</taxon>
        <taxon>Desulfovibrio</taxon>
    </lineage>
</organism>
<gene>
    <name evidence="4" type="ORF">AXF13_13760</name>
</gene>
<dbReference type="STRING" id="44742.AXF13_13760"/>
<dbReference type="GO" id="GO:0008170">
    <property type="term" value="F:N-methyltransferase activity"/>
    <property type="evidence" value="ECO:0007669"/>
    <property type="project" value="UniProtKB-ARBA"/>
</dbReference>
<proteinExistence type="predicted"/>
<dbReference type="GO" id="GO:0032259">
    <property type="term" value="P:methylation"/>
    <property type="evidence" value="ECO:0007669"/>
    <property type="project" value="UniProtKB-KW"/>
</dbReference>
<dbReference type="InterPro" id="IPR029063">
    <property type="entry name" value="SAM-dependent_MTases_sf"/>
</dbReference>
<dbReference type="Proteomes" id="UP000069241">
    <property type="component" value="Chromosome"/>
</dbReference>
<reference evidence="5" key="1">
    <citation type="submission" date="2016-02" db="EMBL/GenBank/DDBJ databases">
        <authorList>
            <person name="Holder M.E."/>
            <person name="Ajami N.J."/>
            <person name="Petrosino J.F."/>
        </authorList>
    </citation>
    <scope>NUCLEOTIDE SEQUENCE [LARGE SCALE GENOMIC DNA]</scope>
    <source>
        <strain evidence="5">CCUG 45958</strain>
    </source>
</reference>
<dbReference type="PROSITE" id="PS00092">
    <property type="entry name" value="N6_MTASE"/>
    <property type="match status" value="1"/>
</dbReference>
<dbReference type="SUPFAM" id="SSF53335">
    <property type="entry name" value="S-adenosyl-L-methionine-dependent methyltransferases"/>
    <property type="match status" value="1"/>
</dbReference>
<dbReference type="InterPro" id="IPR050210">
    <property type="entry name" value="tRNA_Adenine-N(6)_MTase"/>
</dbReference>
<dbReference type="RefSeq" id="WP_062254098.1">
    <property type="nucleotide sequence ID" value="NZ_CP014229.1"/>
</dbReference>
<dbReference type="AlphaFoldDB" id="A0A0X8JLT3"/>
<feature type="domain" description="Methyltransferase small" evidence="3">
    <location>
        <begin position="54"/>
        <end position="139"/>
    </location>
</feature>
<dbReference type="PANTHER" id="PTHR47739:SF1">
    <property type="entry name" value="TRNA1(VAL) (ADENINE(37)-N6)-METHYLTRANSFERASE"/>
    <property type="match status" value="1"/>
</dbReference>
<sequence>MNEQESISAARAAFPRGLEQPGGALRFGLDALLLAAFAARHCEERRARLSQATAQTLRLSVAELGCGCGAALLALALRCPEVSGQGLEREESLLAAARRNAVALGLEQRLRFLHTDLAELRPESERKLAPDLVLANPPYGLPGRGRMSPSAMRERALRDADALRVFCRAAARLLPYRGHFFCIFEARSLSRLCAALGEARLGLRRIVPVRPNSHSPATRLLVEARKDAAAELRLEAPLTLHRKQSRQAARAVPFWTSRALAFCPWLTATT</sequence>
<evidence type="ECO:0000313" key="4">
    <source>
        <dbReference type="EMBL" id="AMD91103.1"/>
    </source>
</evidence>